<keyword evidence="3" id="KW-1185">Reference proteome</keyword>
<feature type="region of interest" description="Disordered" evidence="1">
    <location>
        <begin position="93"/>
        <end position="123"/>
    </location>
</feature>
<sequence>MRRPSHTIEVGLSWGCLGRSDIAVRLFEEGQAGRSLDYAHDTALGLTAIAGAQLEQGEIDGALENAGRAADLMATADFSRVADLLRAFFQSLPYGPRERPSIPGGRPSSPLRTMTTASRRSPVLSACGVARPSL</sequence>
<evidence type="ECO:0008006" key="4">
    <source>
        <dbReference type="Google" id="ProtNLM"/>
    </source>
</evidence>
<dbReference type="Proteomes" id="UP001501578">
    <property type="component" value="Unassembled WGS sequence"/>
</dbReference>
<evidence type="ECO:0000313" key="3">
    <source>
        <dbReference type="Proteomes" id="UP001501578"/>
    </source>
</evidence>
<accession>A0ABN1QBS5</accession>
<proteinExistence type="predicted"/>
<organism evidence="2 3">
    <name type="scientific">Nonomuraea longicatena</name>
    <dbReference type="NCBI Taxonomy" id="83682"/>
    <lineage>
        <taxon>Bacteria</taxon>
        <taxon>Bacillati</taxon>
        <taxon>Actinomycetota</taxon>
        <taxon>Actinomycetes</taxon>
        <taxon>Streptosporangiales</taxon>
        <taxon>Streptosporangiaceae</taxon>
        <taxon>Nonomuraea</taxon>
    </lineage>
</organism>
<gene>
    <name evidence="2" type="ORF">GCM10009560_51260</name>
</gene>
<protein>
    <recommendedName>
        <fullName evidence="4">MalT-like TPR region domain-containing protein</fullName>
    </recommendedName>
</protein>
<comment type="caution">
    <text evidence="2">The sequence shown here is derived from an EMBL/GenBank/DDBJ whole genome shotgun (WGS) entry which is preliminary data.</text>
</comment>
<name>A0ABN1QBS5_9ACTN</name>
<evidence type="ECO:0000256" key="1">
    <source>
        <dbReference type="SAM" id="MobiDB-lite"/>
    </source>
</evidence>
<dbReference type="EMBL" id="BAAAHQ010000026">
    <property type="protein sequence ID" value="GAA0940103.1"/>
    <property type="molecule type" value="Genomic_DNA"/>
</dbReference>
<feature type="compositionally biased region" description="Low complexity" evidence="1">
    <location>
        <begin position="101"/>
        <end position="110"/>
    </location>
</feature>
<reference evidence="2 3" key="1">
    <citation type="journal article" date="2019" name="Int. J. Syst. Evol. Microbiol.">
        <title>The Global Catalogue of Microorganisms (GCM) 10K type strain sequencing project: providing services to taxonomists for standard genome sequencing and annotation.</title>
        <authorList>
            <consortium name="The Broad Institute Genomics Platform"/>
            <consortium name="The Broad Institute Genome Sequencing Center for Infectious Disease"/>
            <person name="Wu L."/>
            <person name="Ma J."/>
        </authorList>
    </citation>
    <scope>NUCLEOTIDE SEQUENCE [LARGE SCALE GENOMIC DNA]</scope>
    <source>
        <strain evidence="2 3">JCM 11136</strain>
    </source>
</reference>
<evidence type="ECO:0000313" key="2">
    <source>
        <dbReference type="EMBL" id="GAA0940103.1"/>
    </source>
</evidence>